<dbReference type="PANTHER" id="PTHR20883">
    <property type="entry name" value="PHYTANOYL-COA DIOXYGENASE DOMAIN CONTAINING 1"/>
    <property type="match status" value="1"/>
</dbReference>
<dbReference type="RefSeq" id="WP_233730710.1">
    <property type="nucleotide sequence ID" value="NZ_JAJVCN010000003.1"/>
</dbReference>
<keyword evidence="1" id="KW-0223">Dioxygenase</keyword>
<dbReference type="PANTHER" id="PTHR20883:SF48">
    <property type="entry name" value="ECTOINE DIOXYGENASE"/>
    <property type="match status" value="1"/>
</dbReference>
<sequence length="302" mass="34268">MHPFNDAVEQYERDGFAIFRNVIDADLLAEADQHVKWLTGRYPDLRPEHFHHPLMRDDAFWVRLVSDERLLDIAQLFLGPDIALFTAHYICKPPLDGQPVLWHQDGAYWKLAPMDALTLWLAVDKTTPENGCLQMIPGSHRIPLEDPQLRTDTPNMLFSSASESLVQQWIDTAEVVEIELNPGDVSIHHPNILHCSAPNTSPTRRCGLDMGFIRTSTSITNEGLYLDPILMRGAAVAGVNNYRAWPMFDEANTIPFKGHEQWNDRATLRNMYGSFQSGADTETPIATTHRMIERLKQGTVKN</sequence>
<accession>A0ABS8ZNJ0</accession>
<organism evidence="1 2">
    <name type="scientific">Kibdelosporangium philippinense</name>
    <dbReference type="NCBI Taxonomy" id="211113"/>
    <lineage>
        <taxon>Bacteria</taxon>
        <taxon>Bacillati</taxon>
        <taxon>Actinomycetota</taxon>
        <taxon>Actinomycetes</taxon>
        <taxon>Pseudonocardiales</taxon>
        <taxon>Pseudonocardiaceae</taxon>
        <taxon>Kibdelosporangium</taxon>
    </lineage>
</organism>
<keyword evidence="2" id="KW-1185">Reference proteome</keyword>
<evidence type="ECO:0000313" key="2">
    <source>
        <dbReference type="Proteomes" id="UP001521150"/>
    </source>
</evidence>
<keyword evidence="1" id="KW-0560">Oxidoreductase</keyword>
<dbReference type="SUPFAM" id="SSF51197">
    <property type="entry name" value="Clavaminate synthase-like"/>
    <property type="match status" value="1"/>
</dbReference>
<gene>
    <name evidence="1" type="ORF">LWC34_41645</name>
</gene>
<dbReference type="GO" id="GO:0051213">
    <property type="term" value="F:dioxygenase activity"/>
    <property type="evidence" value="ECO:0007669"/>
    <property type="project" value="UniProtKB-KW"/>
</dbReference>
<dbReference type="Proteomes" id="UP001521150">
    <property type="component" value="Unassembled WGS sequence"/>
</dbReference>
<dbReference type="Gene3D" id="2.60.120.620">
    <property type="entry name" value="q2cbj1_9rhob like domain"/>
    <property type="match status" value="1"/>
</dbReference>
<proteinExistence type="predicted"/>
<reference evidence="1 2" key="1">
    <citation type="submission" date="2021-12" db="EMBL/GenBank/DDBJ databases">
        <title>Genome sequence of Kibdelosporangium philippinense ATCC 49844.</title>
        <authorList>
            <person name="Fedorov E.A."/>
            <person name="Omeragic M."/>
            <person name="Shalygina K.F."/>
            <person name="Maclea K.S."/>
        </authorList>
    </citation>
    <scope>NUCLEOTIDE SEQUENCE [LARGE SCALE GENOMIC DNA]</scope>
    <source>
        <strain evidence="1 2">ATCC 49844</strain>
    </source>
</reference>
<dbReference type="InterPro" id="IPR008775">
    <property type="entry name" value="Phytyl_CoA_dOase-like"/>
</dbReference>
<comment type="caution">
    <text evidence="1">The sequence shown here is derived from an EMBL/GenBank/DDBJ whole genome shotgun (WGS) entry which is preliminary data.</text>
</comment>
<dbReference type="EMBL" id="JAJVCN010000003">
    <property type="protein sequence ID" value="MCE7009275.1"/>
    <property type="molecule type" value="Genomic_DNA"/>
</dbReference>
<evidence type="ECO:0000313" key="1">
    <source>
        <dbReference type="EMBL" id="MCE7009275.1"/>
    </source>
</evidence>
<protein>
    <submittedName>
        <fullName evidence="1">Phytanoyl-CoA dioxygenase family protein</fullName>
    </submittedName>
</protein>
<dbReference type="Pfam" id="PF05721">
    <property type="entry name" value="PhyH"/>
    <property type="match status" value="1"/>
</dbReference>
<name>A0ABS8ZNJ0_9PSEU</name>